<name>A0ABU3WKL7_9NOCA</name>
<dbReference type="InterPro" id="IPR050266">
    <property type="entry name" value="AB_hydrolase_sf"/>
</dbReference>
<dbReference type="Proteomes" id="UP001275440">
    <property type="component" value="Unassembled WGS sequence"/>
</dbReference>
<evidence type="ECO:0000313" key="3">
    <source>
        <dbReference type="Proteomes" id="UP001275440"/>
    </source>
</evidence>
<dbReference type="SUPFAM" id="SSF53474">
    <property type="entry name" value="alpha/beta-Hydrolases"/>
    <property type="match status" value="1"/>
</dbReference>
<protein>
    <submittedName>
        <fullName evidence="2">Alpha/beta hydrolase</fullName>
    </submittedName>
</protein>
<dbReference type="Pfam" id="PF12697">
    <property type="entry name" value="Abhydrolase_6"/>
    <property type="match status" value="1"/>
</dbReference>
<reference evidence="2 3" key="1">
    <citation type="submission" date="2019-10" db="EMBL/GenBank/DDBJ databases">
        <title>Draft Genome Assembly of Rhodococcus zopfii DSM44189.</title>
        <authorList>
            <person name="Sutton J.M."/>
            <person name="Akob D.M."/>
            <person name="Bushman T.J."/>
        </authorList>
    </citation>
    <scope>NUCLEOTIDE SEQUENCE [LARGE SCALE GENOMIC DNA]</scope>
    <source>
        <strain evidence="2 3">DSM 44189</strain>
    </source>
</reference>
<dbReference type="GO" id="GO:0016787">
    <property type="term" value="F:hydrolase activity"/>
    <property type="evidence" value="ECO:0007669"/>
    <property type="project" value="UniProtKB-KW"/>
</dbReference>
<proteinExistence type="predicted"/>
<evidence type="ECO:0000313" key="2">
    <source>
        <dbReference type="EMBL" id="MDV2474500.1"/>
    </source>
</evidence>
<dbReference type="InterPro" id="IPR000073">
    <property type="entry name" value="AB_hydrolase_1"/>
</dbReference>
<feature type="domain" description="AB hydrolase-1" evidence="1">
    <location>
        <begin position="58"/>
        <end position="281"/>
    </location>
</feature>
<keyword evidence="2" id="KW-0378">Hydrolase</keyword>
<dbReference type="PANTHER" id="PTHR43798">
    <property type="entry name" value="MONOACYLGLYCEROL LIPASE"/>
    <property type="match status" value="1"/>
</dbReference>
<dbReference type="EMBL" id="WBMO01000001">
    <property type="protein sequence ID" value="MDV2474500.1"/>
    <property type="molecule type" value="Genomic_DNA"/>
</dbReference>
<dbReference type="InterPro" id="IPR029058">
    <property type="entry name" value="AB_hydrolase_fold"/>
</dbReference>
<organism evidence="2 3">
    <name type="scientific">Rhodococcus zopfii</name>
    <dbReference type="NCBI Taxonomy" id="43772"/>
    <lineage>
        <taxon>Bacteria</taxon>
        <taxon>Bacillati</taxon>
        <taxon>Actinomycetota</taxon>
        <taxon>Actinomycetes</taxon>
        <taxon>Mycobacteriales</taxon>
        <taxon>Nocardiaceae</taxon>
        <taxon>Rhodococcus</taxon>
    </lineage>
</organism>
<dbReference type="Gene3D" id="3.40.50.1820">
    <property type="entry name" value="alpha/beta hydrolase"/>
    <property type="match status" value="1"/>
</dbReference>
<comment type="caution">
    <text evidence="2">The sequence shown here is derived from an EMBL/GenBank/DDBJ whole genome shotgun (WGS) entry which is preliminary data.</text>
</comment>
<dbReference type="PRINTS" id="PR00111">
    <property type="entry name" value="ABHYDROLASE"/>
</dbReference>
<sequence length="292" mass="31186">MSQPTIDEFANTAAGAAFYRAYDTVLSRWPDGTTSFDLESEHGSTRINAYGPPEAPPVVLLPGGGATSTVWFANVAALGARHRIYAVDILGDAGRSVVGSRPPRTVDDLLAWFVGVVDGLGLGTFGLAGHSYGAMIALAAALRMPDRVVDLVLLEPNSCFAGMKPGYLWRALPVLLRPSEQRERALVMWETGGRELDEEWLEVLALGAAFPASKTIAPKRPPAKAFADFDVATTVILARGSKVHDSTRVEEAVRRVLPDARTVVLDDATHHTLPLYPAAAVNTALLDGFGAR</sequence>
<evidence type="ECO:0000259" key="1">
    <source>
        <dbReference type="Pfam" id="PF12697"/>
    </source>
</evidence>
<keyword evidence="3" id="KW-1185">Reference proteome</keyword>
<gene>
    <name evidence="2" type="ORF">F8M49_02065</name>
</gene>
<dbReference type="PANTHER" id="PTHR43798:SF33">
    <property type="entry name" value="HYDROLASE, PUTATIVE (AFU_ORTHOLOGUE AFUA_2G14860)-RELATED"/>
    <property type="match status" value="1"/>
</dbReference>
<accession>A0ABU3WKL7</accession>